<evidence type="ECO:0000313" key="1">
    <source>
        <dbReference type="EMBL" id="PZF91900.1"/>
    </source>
</evidence>
<dbReference type="AlphaFoldDB" id="A0A2W2C235"/>
<accession>A0A2W2C235</accession>
<dbReference type="OrthoDB" id="3579809at2"/>
<name>A0A2W2C235_9ACTN</name>
<proteinExistence type="predicted"/>
<evidence type="ECO:0008006" key="3">
    <source>
        <dbReference type="Google" id="ProtNLM"/>
    </source>
</evidence>
<dbReference type="EMBL" id="POTX01000155">
    <property type="protein sequence ID" value="PZF91900.1"/>
    <property type="molecule type" value="Genomic_DNA"/>
</dbReference>
<organism evidence="1 2">
    <name type="scientific">Micromonospora endophytica</name>
    <dbReference type="NCBI Taxonomy" id="515350"/>
    <lineage>
        <taxon>Bacteria</taxon>
        <taxon>Bacillati</taxon>
        <taxon>Actinomycetota</taxon>
        <taxon>Actinomycetes</taxon>
        <taxon>Micromonosporales</taxon>
        <taxon>Micromonosporaceae</taxon>
        <taxon>Micromonospora</taxon>
    </lineage>
</organism>
<gene>
    <name evidence="1" type="ORF">C1I93_20495</name>
</gene>
<sequence length="159" mass="16799">MQLDEVPGHAGSLVVRLPDGALVPADQSGADAVAVRAHCSCGWSGAGDYPPGETGRMSATSDWVAHMKPFWAAAPPAWLVNRSDSLRDSVAELAGAWPLQALAVLAQVERWQQDLVTAAVTEARAAGRSWAEIGAALGVTKQSAHERFSNPTPKPRKRP</sequence>
<comment type="caution">
    <text evidence="1">The sequence shown here is derived from an EMBL/GenBank/DDBJ whole genome shotgun (WGS) entry which is preliminary data.</text>
</comment>
<reference evidence="1 2" key="1">
    <citation type="submission" date="2018-01" db="EMBL/GenBank/DDBJ databases">
        <title>Draft genome sequence of Jishengella endophytica.</title>
        <authorList>
            <person name="Sahin N."/>
            <person name="Ay H."/>
            <person name="Saygin H."/>
        </authorList>
    </citation>
    <scope>NUCLEOTIDE SEQUENCE [LARGE SCALE GENOMIC DNA]</scope>
    <source>
        <strain evidence="1 2">DSM 45430</strain>
    </source>
</reference>
<keyword evidence="2" id="KW-1185">Reference proteome</keyword>
<evidence type="ECO:0000313" key="2">
    <source>
        <dbReference type="Proteomes" id="UP000248627"/>
    </source>
</evidence>
<dbReference type="Proteomes" id="UP000248627">
    <property type="component" value="Unassembled WGS sequence"/>
</dbReference>
<protein>
    <recommendedName>
        <fullName evidence="3">Helix-turn-helix domain-containing protein</fullName>
    </recommendedName>
</protein>